<dbReference type="Proteomes" id="UP000015106">
    <property type="component" value="Chromosome 6"/>
</dbReference>
<dbReference type="InterPro" id="IPR036691">
    <property type="entry name" value="Endo/exonu/phosph_ase_sf"/>
</dbReference>
<reference evidence="1" key="2">
    <citation type="submission" date="2018-03" db="EMBL/GenBank/DDBJ databases">
        <title>The Triticum urartu genome reveals the dynamic nature of wheat genome evolution.</title>
        <authorList>
            <person name="Ling H."/>
            <person name="Ma B."/>
            <person name="Shi X."/>
            <person name="Liu H."/>
            <person name="Dong L."/>
            <person name="Sun H."/>
            <person name="Cao Y."/>
            <person name="Gao Q."/>
            <person name="Zheng S."/>
            <person name="Li Y."/>
            <person name="Yu Y."/>
            <person name="Du H."/>
            <person name="Qi M."/>
            <person name="Li Y."/>
            <person name="Yu H."/>
            <person name="Cui Y."/>
            <person name="Wang N."/>
            <person name="Chen C."/>
            <person name="Wu H."/>
            <person name="Zhao Y."/>
            <person name="Zhang J."/>
            <person name="Li Y."/>
            <person name="Zhou W."/>
            <person name="Zhang B."/>
            <person name="Hu W."/>
            <person name="Eijk M."/>
            <person name="Tang J."/>
            <person name="Witsenboer H."/>
            <person name="Zhao S."/>
            <person name="Li Z."/>
            <person name="Zhang A."/>
            <person name="Wang D."/>
            <person name="Liang C."/>
        </authorList>
    </citation>
    <scope>NUCLEOTIDE SEQUENCE [LARGE SCALE GENOMIC DNA]</scope>
    <source>
        <strain evidence="1">cv. G1812</strain>
    </source>
</reference>
<evidence type="ECO:0008006" key="3">
    <source>
        <dbReference type="Google" id="ProtNLM"/>
    </source>
</evidence>
<dbReference type="Gramene" id="TuG1812G0600001271.01.T01">
    <property type="protein sequence ID" value="TuG1812G0600001271.01.T01"/>
    <property type="gene ID" value="TuG1812G0600001271.01"/>
</dbReference>
<sequence length="165" mass="19234">MGYIGDKYTWRCADVRERLDRVVCNVQWTLAFPNTSVIHEKHYRSDHRPILVDMEYYKTGQIRRRSGGKKFVARWLSEDIDNKVVATAWAKANLRGLGPGLQAARTQAVHNDLHSWDKSILKGPKNHIKKLSKELEKIRHHALSPTSWVRQKELQLLIDNLLEQE</sequence>
<dbReference type="PANTHER" id="PTHR33710:SF83">
    <property type="entry name" value="ENDONUCLEASE_EXONUCLEASE_PHOSPHATASE DOMAIN-CONTAINING PROTEIN"/>
    <property type="match status" value="1"/>
</dbReference>
<accession>A0A8R7UT88</accession>
<keyword evidence="2" id="KW-1185">Reference proteome</keyword>
<dbReference type="EnsemblPlants" id="TuG1812G0600001271.01.T01">
    <property type="protein sequence ID" value="TuG1812G0600001271.01.T01"/>
    <property type="gene ID" value="TuG1812G0600001271.01"/>
</dbReference>
<dbReference type="Gene3D" id="3.60.10.10">
    <property type="entry name" value="Endonuclease/exonuclease/phosphatase"/>
    <property type="match status" value="1"/>
</dbReference>
<name>A0A8R7UT88_TRIUA</name>
<dbReference type="PANTHER" id="PTHR33710">
    <property type="entry name" value="BNAC02G09200D PROTEIN"/>
    <property type="match status" value="1"/>
</dbReference>
<evidence type="ECO:0000313" key="2">
    <source>
        <dbReference type="Proteomes" id="UP000015106"/>
    </source>
</evidence>
<proteinExistence type="predicted"/>
<evidence type="ECO:0000313" key="1">
    <source>
        <dbReference type="EnsemblPlants" id="TuG1812G0600001271.01.T01"/>
    </source>
</evidence>
<reference evidence="1" key="3">
    <citation type="submission" date="2022-06" db="UniProtKB">
        <authorList>
            <consortium name="EnsemblPlants"/>
        </authorList>
    </citation>
    <scope>IDENTIFICATION</scope>
</reference>
<dbReference type="AlphaFoldDB" id="A0A8R7UT88"/>
<protein>
    <recommendedName>
        <fullName evidence="3">Endonuclease/exonuclease/phosphatase domain-containing protein</fullName>
    </recommendedName>
</protein>
<dbReference type="SUPFAM" id="SSF56219">
    <property type="entry name" value="DNase I-like"/>
    <property type="match status" value="1"/>
</dbReference>
<organism evidence="1 2">
    <name type="scientific">Triticum urartu</name>
    <name type="common">Red wild einkorn</name>
    <name type="synonym">Crithodium urartu</name>
    <dbReference type="NCBI Taxonomy" id="4572"/>
    <lineage>
        <taxon>Eukaryota</taxon>
        <taxon>Viridiplantae</taxon>
        <taxon>Streptophyta</taxon>
        <taxon>Embryophyta</taxon>
        <taxon>Tracheophyta</taxon>
        <taxon>Spermatophyta</taxon>
        <taxon>Magnoliopsida</taxon>
        <taxon>Liliopsida</taxon>
        <taxon>Poales</taxon>
        <taxon>Poaceae</taxon>
        <taxon>BOP clade</taxon>
        <taxon>Pooideae</taxon>
        <taxon>Triticodae</taxon>
        <taxon>Triticeae</taxon>
        <taxon>Triticinae</taxon>
        <taxon>Triticum</taxon>
    </lineage>
</organism>
<reference evidence="2" key="1">
    <citation type="journal article" date="2013" name="Nature">
        <title>Draft genome of the wheat A-genome progenitor Triticum urartu.</title>
        <authorList>
            <person name="Ling H.Q."/>
            <person name="Zhao S."/>
            <person name="Liu D."/>
            <person name="Wang J."/>
            <person name="Sun H."/>
            <person name="Zhang C."/>
            <person name="Fan H."/>
            <person name="Li D."/>
            <person name="Dong L."/>
            <person name="Tao Y."/>
            <person name="Gao C."/>
            <person name="Wu H."/>
            <person name="Li Y."/>
            <person name="Cui Y."/>
            <person name="Guo X."/>
            <person name="Zheng S."/>
            <person name="Wang B."/>
            <person name="Yu K."/>
            <person name="Liang Q."/>
            <person name="Yang W."/>
            <person name="Lou X."/>
            <person name="Chen J."/>
            <person name="Feng M."/>
            <person name="Jian J."/>
            <person name="Zhang X."/>
            <person name="Luo G."/>
            <person name="Jiang Y."/>
            <person name="Liu J."/>
            <person name="Wang Z."/>
            <person name="Sha Y."/>
            <person name="Zhang B."/>
            <person name="Wu H."/>
            <person name="Tang D."/>
            <person name="Shen Q."/>
            <person name="Xue P."/>
            <person name="Zou S."/>
            <person name="Wang X."/>
            <person name="Liu X."/>
            <person name="Wang F."/>
            <person name="Yang Y."/>
            <person name="An X."/>
            <person name="Dong Z."/>
            <person name="Zhang K."/>
            <person name="Zhang X."/>
            <person name="Luo M.C."/>
            <person name="Dvorak J."/>
            <person name="Tong Y."/>
            <person name="Wang J."/>
            <person name="Yang H."/>
            <person name="Li Z."/>
            <person name="Wang D."/>
            <person name="Zhang A."/>
            <person name="Wang J."/>
        </authorList>
    </citation>
    <scope>NUCLEOTIDE SEQUENCE</scope>
    <source>
        <strain evidence="2">cv. G1812</strain>
    </source>
</reference>